<dbReference type="InterPro" id="IPR027795">
    <property type="entry name" value="CASTOR_ACT_dom"/>
</dbReference>
<organism evidence="2 3">
    <name type="scientific">Candidatus Moanibacter tarae</name>
    <dbReference type="NCBI Taxonomy" id="2200854"/>
    <lineage>
        <taxon>Bacteria</taxon>
        <taxon>Pseudomonadati</taxon>
        <taxon>Verrucomicrobiota</taxon>
        <taxon>Opitutia</taxon>
        <taxon>Puniceicoccales</taxon>
        <taxon>Puniceicoccales incertae sedis</taxon>
        <taxon>Candidatus Moanibacter</taxon>
    </lineage>
</organism>
<dbReference type="PIRSF" id="PIRSF008459">
    <property type="entry name" value="UCP008459"/>
    <property type="match status" value="1"/>
</dbReference>
<dbReference type="AlphaFoldDB" id="A0A2Z4ANP3"/>
<protein>
    <recommendedName>
        <fullName evidence="1">CASTOR ACT domain-containing protein</fullName>
    </recommendedName>
</protein>
<dbReference type="Gene3D" id="3.30.2130.10">
    <property type="entry name" value="VC0802-like"/>
    <property type="match status" value="1"/>
</dbReference>
<reference evidence="2 3" key="1">
    <citation type="submission" date="2018-06" db="EMBL/GenBank/DDBJ databases">
        <title>Draft Genome Sequence of a Novel Marine Bacterium Related to the Verrucomicrobia.</title>
        <authorList>
            <person name="Vosseberg J."/>
            <person name="Martijn J."/>
            <person name="Ettema T.J.G."/>
        </authorList>
    </citation>
    <scope>NUCLEOTIDE SEQUENCE [LARGE SCALE GENOMIC DNA]</scope>
    <source>
        <strain evidence="2">TARA_B100001123</strain>
    </source>
</reference>
<gene>
    <name evidence="2" type="ORF">DF168_00310</name>
</gene>
<dbReference type="SUPFAM" id="SSF55021">
    <property type="entry name" value="ACT-like"/>
    <property type="match status" value="1"/>
</dbReference>
<dbReference type="InterPro" id="IPR016540">
    <property type="entry name" value="UCP008459"/>
</dbReference>
<dbReference type="EMBL" id="CP029803">
    <property type="protein sequence ID" value="AWT59132.1"/>
    <property type="molecule type" value="Genomic_DNA"/>
</dbReference>
<sequence length="138" mass="15834">MDNIDLTDVIQSSRVIVRSGRYAYLKTQTETVSTRHFLIARDKDEITIVTEEENIPQTSFEKEVGWFNLIEVRVSQPFVAKGFISRITQAISERDLNVLVVSTFSKDYFLVREECIDTAITALRELGFPLSIEKSRKA</sequence>
<accession>A0A2Z4ANP3</accession>
<proteinExistence type="predicted"/>
<evidence type="ECO:0000313" key="2">
    <source>
        <dbReference type="EMBL" id="AWT59132.1"/>
    </source>
</evidence>
<feature type="domain" description="CASTOR ACT" evidence="1">
    <location>
        <begin position="77"/>
        <end position="125"/>
    </location>
</feature>
<name>A0A2Z4ANP3_9BACT</name>
<evidence type="ECO:0000259" key="1">
    <source>
        <dbReference type="Pfam" id="PF13840"/>
    </source>
</evidence>
<dbReference type="Proteomes" id="UP000247465">
    <property type="component" value="Chromosome"/>
</dbReference>
<dbReference type="KEGG" id="mtar:DF168_00310"/>
<evidence type="ECO:0000313" key="3">
    <source>
        <dbReference type="Proteomes" id="UP000247465"/>
    </source>
</evidence>
<dbReference type="Pfam" id="PF13840">
    <property type="entry name" value="ACT_7"/>
    <property type="match status" value="1"/>
</dbReference>
<dbReference type="InterPro" id="IPR045865">
    <property type="entry name" value="ACT-like_dom_sf"/>
</dbReference>